<feature type="non-terminal residue" evidence="2">
    <location>
        <position position="1"/>
    </location>
</feature>
<dbReference type="InterPro" id="IPR053164">
    <property type="entry name" value="IS1016-like_transposase"/>
</dbReference>
<dbReference type="NCBIfam" id="NF033547">
    <property type="entry name" value="transpos_IS1595"/>
    <property type="match status" value="1"/>
</dbReference>
<feature type="domain" description="ISXO2-like transposase" evidence="1">
    <location>
        <begin position="57"/>
        <end position="197"/>
    </location>
</feature>
<sequence>RSCQLSEAKFRELVKLFSADLTAVQIAQLSGINRNTVNRYLRLIRERIVAYNEAQRPFFGVVEVDESLFGAKRVKGKRGRGAYGKTTVFGIYERQGLVYTEVVPNCSKATLQRIIRGKVGLDTVINSDGWRGYNGLVDIGYGHFRVNHSADEFVRGKAHINGIEGFWGYAKVRLAKFRGMHAQTFMLHLKETEFRYNLRYRNIGRVILKICREKPLG</sequence>
<dbReference type="EMBL" id="BARS01002352">
    <property type="protein sequence ID" value="GAF84465.1"/>
    <property type="molecule type" value="Genomic_DNA"/>
</dbReference>
<evidence type="ECO:0000259" key="1">
    <source>
        <dbReference type="SMART" id="SM01126"/>
    </source>
</evidence>
<dbReference type="PANTHER" id="PTHR47163">
    <property type="entry name" value="DDE_TNP_IS1595 DOMAIN-CONTAINING PROTEIN"/>
    <property type="match status" value="1"/>
</dbReference>
<name>X0U7L2_9ZZZZ</name>
<proteinExistence type="predicted"/>
<gene>
    <name evidence="2" type="ORF">S01H1_04457</name>
</gene>
<reference evidence="2" key="1">
    <citation type="journal article" date="2014" name="Front. Microbiol.">
        <title>High frequency of phylogenetically diverse reductive dehalogenase-homologous genes in deep subseafloor sedimentary metagenomes.</title>
        <authorList>
            <person name="Kawai M."/>
            <person name="Futagami T."/>
            <person name="Toyoda A."/>
            <person name="Takaki Y."/>
            <person name="Nishi S."/>
            <person name="Hori S."/>
            <person name="Arai W."/>
            <person name="Tsubouchi T."/>
            <person name="Morono Y."/>
            <person name="Uchiyama I."/>
            <person name="Ito T."/>
            <person name="Fujiyama A."/>
            <person name="Inagaki F."/>
            <person name="Takami H."/>
        </authorList>
    </citation>
    <scope>NUCLEOTIDE SEQUENCE</scope>
    <source>
        <strain evidence="2">Expedition CK06-06</strain>
    </source>
</reference>
<comment type="caution">
    <text evidence="2">The sequence shown here is derived from an EMBL/GenBank/DDBJ whole genome shotgun (WGS) entry which is preliminary data.</text>
</comment>
<accession>X0U7L2</accession>
<dbReference type="InterPro" id="IPR024445">
    <property type="entry name" value="Tnp_ISXO2-like"/>
</dbReference>
<dbReference type="AlphaFoldDB" id="X0U7L2"/>
<evidence type="ECO:0000313" key="2">
    <source>
        <dbReference type="EMBL" id="GAF84465.1"/>
    </source>
</evidence>
<dbReference type="PANTHER" id="PTHR47163:SF2">
    <property type="entry name" value="SI:DKEY-17M8.2"/>
    <property type="match status" value="1"/>
</dbReference>
<organism evidence="2">
    <name type="scientific">marine sediment metagenome</name>
    <dbReference type="NCBI Taxonomy" id="412755"/>
    <lineage>
        <taxon>unclassified sequences</taxon>
        <taxon>metagenomes</taxon>
        <taxon>ecological metagenomes</taxon>
    </lineage>
</organism>
<protein>
    <recommendedName>
        <fullName evidence="1">ISXO2-like transposase domain-containing protein</fullName>
    </recommendedName>
</protein>
<dbReference type="Pfam" id="PF12762">
    <property type="entry name" value="DDE_Tnp_IS1595"/>
    <property type="match status" value="1"/>
</dbReference>
<dbReference type="SMART" id="SM01126">
    <property type="entry name" value="DDE_Tnp_IS1595"/>
    <property type="match status" value="1"/>
</dbReference>